<comment type="caution">
    <text evidence="1">The sequence shown here is derived from an EMBL/GenBank/DDBJ whole genome shotgun (WGS) entry which is preliminary data.</text>
</comment>
<dbReference type="EMBL" id="JAPFFM010000001">
    <property type="protein sequence ID" value="KAJ6776496.1"/>
    <property type="molecule type" value="Genomic_DNA"/>
</dbReference>
<accession>A0A9Q0X1U9</accession>
<dbReference type="AlphaFoldDB" id="A0A9Q0X1U9"/>
<dbReference type="GO" id="GO:0000463">
    <property type="term" value="P:maturation of LSU-rRNA from tricistronic rRNA transcript (SSU-rRNA, 5.8S rRNA, LSU-rRNA)"/>
    <property type="evidence" value="ECO:0007669"/>
    <property type="project" value="TreeGrafter"/>
</dbReference>
<sequence>MTKAKLLSALVEMSPLHLSIFGHLFFGLLDEDSNLKLKTVDETRDLALSNTDFVMLLPAALSYLNSILMKFEKQQYKQFTNISLFYSKLLLQGFCHWKSFVSGYVFQESYNEFLPSSIEELLNLVDSSLLGKAICMLRQYFDISGDMKLKERLKLFNSVLSCSDTPAELLDCEVGEMEFCSRNQSLNLVNRVVGKISFCRMLLFPKDNQTVSLQKDAVENVKEAFLVKGV</sequence>
<dbReference type="InterPro" id="IPR039844">
    <property type="entry name" value="URB1"/>
</dbReference>
<proteinExistence type="predicted"/>
<dbReference type="Proteomes" id="UP001151752">
    <property type="component" value="Chromosome 16"/>
</dbReference>
<name>A0A9Q0X1U9_9ROSI</name>
<evidence type="ECO:0000313" key="1">
    <source>
        <dbReference type="EMBL" id="KAJ6776496.1"/>
    </source>
</evidence>
<protein>
    <submittedName>
        <fullName evidence="1">NUCLEOLAR PRERIBOSOMAL-ASSOCIATED PROTEIN 1</fullName>
    </submittedName>
</protein>
<reference evidence="1" key="2">
    <citation type="journal article" date="2023" name="Int. J. Mol. Sci.">
        <title>De Novo Assembly and Annotation of 11 Diverse Shrub Willow (Salix) Genomes Reveals Novel Gene Organization in Sex-Linked Regions.</title>
        <authorList>
            <person name="Hyden B."/>
            <person name="Feng K."/>
            <person name="Yates T.B."/>
            <person name="Jawdy S."/>
            <person name="Cereghino C."/>
            <person name="Smart L.B."/>
            <person name="Muchero W."/>
        </authorList>
    </citation>
    <scope>NUCLEOTIDE SEQUENCE</scope>
    <source>
        <tissue evidence="1">Shoot tip</tissue>
    </source>
</reference>
<gene>
    <name evidence="1" type="ORF">OIU74_000634</name>
</gene>
<dbReference type="GO" id="GO:0005730">
    <property type="term" value="C:nucleolus"/>
    <property type="evidence" value="ECO:0007669"/>
    <property type="project" value="TreeGrafter"/>
</dbReference>
<reference evidence="1" key="1">
    <citation type="submission" date="2022-11" db="EMBL/GenBank/DDBJ databases">
        <authorList>
            <person name="Hyden B.L."/>
            <person name="Feng K."/>
            <person name="Yates T."/>
            <person name="Jawdy S."/>
            <person name="Smart L.B."/>
            <person name="Muchero W."/>
        </authorList>
    </citation>
    <scope>NUCLEOTIDE SEQUENCE</scope>
    <source>
        <tissue evidence="1">Shoot tip</tissue>
    </source>
</reference>
<dbReference type="GO" id="GO:0000466">
    <property type="term" value="P:maturation of 5.8S rRNA from tricistronic rRNA transcript (SSU-rRNA, 5.8S rRNA, LSU-rRNA)"/>
    <property type="evidence" value="ECO:0007669"/>
    <property type="project" value="TreeGrafter"/>
</dbReference>
<evidence type="ECO:0000313" key="2">
    <source>
        <dbReference type="Proteomes" id="UP001151752"/>
    </source>
</evidence>
<dbReference type="PANTHER" id="PTHR13500:SF0">
    <property type="entry name" value="NUCLEOLAR PRE-RIBOSOMAL-ASSOCIATED PROTEIN 1"/>
    <property type="match status" value="1"/>
</dbReference>
<keyword evidence="2" id="KW-1185">Reference proteome</keyword>
<dbReference type="PANTHER" id="PTHR13500">
    <property type="entry name" value="NUCLEOLAR PRERIBOSOMAL-ASSOCIATED PROTEIN 1"/>
    <property type="match status" value="1"/>
</dbReference>
<organism evidence="1 2">
    <name type="scientific">Salix koriyanagi</name>
    <dbReference type="NCBI Taxonomy" id="2511006"/>
    <lineage>
        <taxon>Eukaryota</taxon>
        <taxon>Viridiplantae</taxon>
        <taxon>Streptophyta</taxon>
        <taxon>Embryophyta</taxon>
        <taxon>Tracheophyta</taxon>
        <taxon>Spermatophyta</taxon>
        <taxon>Magnoliopsida</taxon>
        <taxon>eudicotyledons</taxon>
        <taxon>Gunneridae</taxon>
        <taxon>Pentapetalae</taxon>
        <taxon>rosids</taxon>
        <taxon>fabids</taxon>
        <taxon>Malpighiales</taxon>
        <taxon>Salicaceae</taxon>
        <taxon>Saliceae</taxon>
        <taxon>Salix</taxon>
    </lineage>
</organism>